<dbReference type="GO" id="GO:0009451">
    <property type="term" value="P:RNA modification"/>
    <property type="evidence" value="ECO:0007669"/>
    <property type="project" value="InterPro"/>
</dbReference>
<evidence type="ECO:0000256" key="8">
    <source>
        <dbReference type="ARBA" id="ARBA00023157"/>
    </source>
</evidence>
<reference evidence="11 12" key="1">
    <citation type="submission" date="2024-01" db="EMBL/GenBank/DDBJ databases">
        <title>The genomes of 5 underutilized Papilionoideae crops provide insights into root nodulation and disease resistance.</title>
        <authorList>
            <person name="Yuan L."/>
        </authorList>
    </citation>
    <scope>NUCLEOTIDE SEQUENCE [LARGE SCALE GENOMIC DNA]</scope>
    <source>
        <strain evidence="11">LY-2023</strain>
        <tissue evidence="11">Leaf</tissue>
    </source>
</reference>
<dbReference type="Gene3D" id="3.40.50.11320">
    <property type="match status" value="1"/>
</dbReference>
<keyword evidence="8" id="KW-1015">Disulfide bond</keyword>
<dbReference type="PANTHER" id="PTHR47926">
    <property type="entry name" value="PENTATRICOPEPTIDE REPEAT-CONTAINING PROTEIN"/>
    <property type="match status" value="1"/>
</dbReference>
<dbReference type="InterPro" id="IPR001563">
    <property type="entry name" value="Peptidase_S10"/>
</dbReference>
<dbReference type="EMBL" id="JAYKXN010000008">
    <property type="protein sequence ID" value="KAK7265078.1"/>
    <property type="molecule type" value="Genomic_DNA"/>
</dbReference>
<dbReference type="GO" id="GO:0003723">
    <property type="term" value="F:RNA binding"/>
    <property type="evidence" value="ECO:0007669"/>
    <property type="project" value="InterPro"/>
</dbReference>
<dbReference type="Gene3D" id="6.10.250.940">
    <property type="match status" value="1"/>
</dbReference>
<dbReference type="InterPro" id="IPR029058">
    <property type="entry name" value="AB_hydrolase_fold"/>
</dbReference>
<evidence type="ECO:0000313" key="11">
    <source>
        <dbReference type="EMBL" id="KAK7265078.1"/>
    </source>
</evidence>
<evidence type="ECO:0000313" key="12">
    <source>
        <dbReference type="Proteomes" id="UP001359559"/>
    </source>
</evidence>
<dbReference type="FunFam" id="1.25.40.10:FF:001096">
    <property type="entry name" value="Pentatricopeptide repeat-containing protein"/>
    <property type="match status" value="1"/>
</dbReference>
<dbReference type="FunFam" id="1.25.40.10:FF:000343">
    <property type="entry name" value="Pentatricopeptide repeat-containing protein At3g58590"/>
    <property type="match status" value="1"/>
</dbReference>
<dbReference type="PROSITE" id="PS00560">
    <property type="entry name" value="CARBOXYPEPT_SER_HIS"/>
    <property type="match status" value="1"/>
</dbReference>
<evidence type="ECO:0000256" key="5">
    <source>
        <dbReference type="ARBA" id="ARBA00022729"/>
    </source>
</evidence>
<dbReference type="AlphaFoldDB" id="A0AAN9EYY6"/>
<gene>
    <name evidence="11" type="ORF">RJT34_32694</name>
</gene>
<dbReference type="InterPro" id="IPR011990">
    <property type="entry name" value="TPR-like_helical_dom_sf"/>
</dbReference>
<keyword evidence="9" id="KW-0325">Glycoprotein</keyword>
<keyword evidence="5" id="KW-0732">Signal</keyword>
<dbReference type="FunFam" id="3.40.50.11320:FF:000002">
    <property type="entry name" value="Carboxypeptidase"/>
    <property type="match status" value="1"/>
</dbReference>
<dbReference type="InterPro" id="IPR033124">
    <property type="entry name" value="Ser_caboxypep_his_AS"/>
</dbReference>
<name>A0AAN9EYY6_CLITE</name>
<organism evidence="11 12">
    <name type="scientific">Clitoria ternatea</name>
    <name type="common">Butterfly pea</name>
    <dbReference type="NCBI Taxonomy" id="43366"/>
    <lineage>
        <taxon>Eukaryota</taxon>
        <taxon>Viridiplantae</taxon>
        <taxon>Streptophyta</taxon>
        <taxon>Embryophyta</taxon>
        <taxon>Tracheophyta</taxon>
        <taxon>Spermatophyta</taxon>
        <taxon>Magnoliopsida</taxon>
        <taxon>eudicotyledons</taxon>
        <taxon>Gunneridae</taxon>
        <taxon>Pentapetalae</taxon>
        <taxon>rosids</taxon>
        <taxon>fabids</taxon>
        <taxon>Fabales</taxon>
        <taxon>Fabaceae</taxon>
        <taxon>Papilionoideae</taxon>
        <taxon>50 kb inversion clade</taxon>
        <taxon>NPAAA clade</taxon>
        <taxon>indigoferoid/millettioid clade</taxon>
        <taxon>Phaseoleae</taxon>
        <taxon>Clitoria</taxon>
    </lineage>
</organism>
<keyword evidence="7" id="KW-0378">Hydrolase</keyword>
<dbReference type="PRINTS" id="PR00724">
    <property type="entry name" value="CRBOXYPTASEC"/>
</dbReference>
<dbReference type="InterPro" id="IPR046960">
    <property type="entry name" value="PPR_At4g14850-like_plant"/>
</dbReference>
<dbReference type="FunFam" id="1.25.40.10:FF:000158">
    <property type="entry name" value="pentatricopeptide repeat-containing protein At2g33680"/>
    <property type="match status" value="1"/>
</dbReference>
<keyword evidence="12" id="KW-1185">Reference proteome</keyword>
<feature type="repeat" description="PPR" evidence="10">
    <location>
        <begin position="502"/>
        <end position="536"/>
    </location>
</feature>
<proteinExistence type="inferred from homology"/>
<dbReference type="GO" id="GO:0005576">
    <property type="term" value="C:extracellular region"/>
    <property type="evidence" value="ECO:0007669"/>
    <property type="project" value="UniProtKB-SubCell"/>
</dbReference>
<dbReference type="NCBIfam" id="TIGR00756">
    <property type="entry name" value="PPR"/>
    <property type="match status" value="2"/>
</dbReference>
<sequence>MAEHSSPGSLNPPLLLWLNGGPGCSSVAYGASEEIGPFRINKTGSSLHLNKYAWNREANILFLESPAGVGFSYTNTTSDLITSGDNRTGHYVPQLAKKIHDYNKNNPQIINLKGFIVGNAVTDSYNDGIGTVTYWWSHAMISDQSYKAILKCCNFTAEETSKQCDDAYSYAVNYEFGKIDQYSIYTPTCPTSQNDTVSHIRFKNTILHMISGYDPCTENYAEKYYNLPQVQKAMHANVTNIPYKWTACRCFKFNCMSCYEEVFRHGQLLLNLLKACSTIRSSLCTTKCLHALSITMGPIPKQSIFIHNNIISSYLSLGQILHARKVFDALPQRTVVSYNTLITAYSRRGDVDGCSVAALSFKSGLFDADAFVGTALLGLFGSHGCLDEAFLVFEDMPLKSLVTWNSFLYLLACNGFVEECKVLFCDLVGMGMSLSEGSFVAVLSGLLDSEEDLGFGEQIHGLMVKSGFGCEICVVNSLISVYVRCKAMVSMERLFEQVPIQNVVTWNTIIDALVKSERPKMALELFLNMSVRGLVPSQATFVAVIDSCSSLRDSVCGESIHAMVIRGGLESDVIVGTALIDFYAKCDKLISAHKCFHQIEEKNVVSWNALILGYSTVYSSTSILLLQEMLQLGYSPNGFSFSVVLKSSSMSDLHQLHSLVIRMGYESYEYVLSSLIMAYTRNGLTDEALSFLKEFNDPLPVIPSNIIAGIYNRSCQYNKAIKLLSLLEKPDVASWNIVILACARSENYNEVFEHFRNMHSASIRPDRYTFMSVLCMCTKLCRLDLGSCLHGLIIKANLSDTFLCNVLIDMYGKCGCIGSSVKVFEEIKYKNVITWTTLVTSLGLNGYALEAVMRFRNMELMGLKPDALALRAVLSSYRYGGLVSEALEIFRRMGTDHGIPPQLDHYHCIVDLLAKSGQIKEAEKIIASMPFPPNANIWRSFLEYGGDTDSVVPVTATRFSLNHLNLPIKTRWYPWYTGGQVGGWTEVYDGLTFATVRGAGHEVPLFQPKRAYTLFKSFLAGKDLPKY</sequence>
<dbReference type="GO" id="GO:0004185">
    <property type="term" value="F:serine-type carboxypeptidase activity"/>
    <property type="evidence" value="ECO:0007669"/>
    <property type="project" value="InterPro"/>
</dbReference>
<evidence type="ECO:0000256" key="3">
    <source>
        <dbReference type="ARBA" id="ARBA00022645"/>
    </source>
</evidence>
<evidence type="ECO:0000256" key="10">
    <source>
        <dbReference type="PROSITE-ProRule" id="PRU00708"/>
    </source>
</evidence>
<dbReference type="Pfam" id="PF13041">
    <property type="entry name" value="PPR_2"/>
    <property type="match status" value="2"/>
</dbReference>
<dbReference type="SUPFAM" id="SSF53474">
    <property type="entry name" value="alpha/beta-Hydrolases"/>
    <property type="match status" value="2"/>
</dbReference>
<dbReference type="PANTHER" id="PTHR47926:SF423">
    <property type="entry name" value="REPEAT-CONTAINING PROTEIN, PUTATIVE-RELATED"/>
    <property type="match status" value="1"/>
</dbReference>
<dbReference type="Proteomes" id="UP001359559">
    <property type="component" value="Unassembled WGS sequence"/>
</dbReference>
<comment type="caution">
    <text evidence="11">The sequence shown here is derived from an EMBL/GenBank/DDBJ whole genome shotgun (WGS) entry which is preliminary data.</text>
</comment>
<feature type="repeat" description="PPR" evidence="10">
    <location>
        <begin position="831"/>
        <end position="865"/>
    </location>
</feature>
<evidence type="ECO:0000256" key="7">
    <source>
        <dbReference type="ARBA" id="ARBA00022801"/>
    </source>
</evidence>
<dbReference type="GO" id="GO:0006508">
    <property type="term" value="P:proteolysis"/>
    <property type="evidence" value="ECO:0007669"/>
    <property type="project" value="UniProtKB-KW"/>
</dbReference>
<dbReference type="Pfam" id="PF01535">
    <property type="entry name" value="PPR"/>
    <property type="match status" value="9"/>
</dbReference>
<comment type="similarity">
    <text evidence="2">Belongs to the peptidase S10 family.</text>
</comment>
<accession>A0AAN9EYY6</accession>
<feature type="repeat" description="PPR" evidence="10">
    <location>
        <begin position="731"/>
        <end position="765"/>
    </location>
</feature>
<keyword evidence="3" id="KW-0121">Carboxypeptidase</keyword>
<evidence type="ECO:0000256" key="9">
    <source>
        <dbReference type="ARBA" id="ARBA00023180"/>
    </source>
</evidence>
<evidence type="ECO:0000256" key="4">
    <source>
        <dbReference type="ARBA" id="ARBA00022670"/>
    </source>
</evidence>
<dbReference type="Pfam" id="PF00450">
    <property type="entry name" value="Peptidase_S10"/>
    <property type="match status" value="2"/>
</dbReference>
<keyword evidence="4" id="KW-0645">Protease</keyword>
<evidence type="ECO:0000256" key="2">
    <source>
        <dbReference type="ARBA" id="ARBA00009431"/>
    </source>
</evidence>
<dbReference type="InterPro" id="IPR002885">
    <property type="entry name" value="PPR_rpt"/>
</dbReference>
<keyword evidence="6" id="KW-0677">Repeat</keyword>
<evidence type="ECO:0000256" key="6">
    <source>
        <dbReference type="ARBA" id="ARBA00022737"/>
    </source>
</evidence>
<evidence type="ECO:0000256" key="1">
    <source>
        <dbReference type="ARBA" id="ARBA00004613"/>
    </source>
</evidence>
<protein>
    <submittedName>
        <fullName evidence="11">Uncharacterized protein</fullName>
    </submittedName>
</protein>
<dbReference type="Gene3D" id="1.25.40.10">
    <property type="entry name" value="Tetratricopeptide repeat domain"/>
    <property type="match status" value="6"/>
</dbReference>
<dbReference type="Gene3D" id="3.40.50.1820">
    <property type="entry name" value="alpha/beta hydrolase"/>
    <property type="match status" value="2"/>
</dbReference>
<comment type="subcellular location">
    <subcellularLocation>
        <location evidence="1">Secreted</location>
    </subcellularLocation>
</comment>
<dbReference type="PROSITE" id="PS51375">
    <property type="entry name" value="PPR"/>
    <property type="match status" value="3"/>
</dbReference>
<dbReference type="FunFam" id="1.25.40.10:FF:000285">
    <property type="entry name" value="Pentatricopeptide repeat-containing protein, chloroplastic"/>
    <property type="match status" value="1"/>
</dbReference>
<dbReference type="GO" id="GO:0099402">
    <property type="term" value="P:plant organ development"/>
    <property type="evidence" value="ECO:0007669"/>
    <property type="project" value="UniProtKB-ARBA"/>
</dbReference>